<dbReference type="EMBL" id="JABXBU010000002">
    <property type="protein sequence ID" value="KAF8793587.1"/>
    <property type="molecule type" value="Genomic_DNA"/>
</dbReference>
<proteinExistence type="predicted"/>
<gene>
    <name evidence="1" type="ORF">HNY73_001644</name>
</gene>
<reference evidence="1" key="1">
    <citation type="journal article" date="2020" name="bioRxiv">
        <title>Chromosome-level reference genome of the European wasp spider Argiope bruennichi: a resource for studies on range expansion and evolutionary adaptation.</title>
        <authorList>
            <person name="Sheffer M.M."/>
            <person name="Hoppe A."/>
            <person name="Krehenwinkel H."/>
            <person name="Uhl G."/>
            <person name="Kuss A.W."/>
            <person name="Jensen L."/>
            <person name="Jensen C."/>
            <person name="Gillespie R.G."/>
            <person name="Hoff K.J."/>
            <person name="Prost S."/>
        </authorList>
    </citation>
    <scope>NUCLEOTIDE SEQUENCE</scope>
</reference>
<reference evidence="1" key="2">
    <citation type="submission" date="2020-06" db="EMBL/GenBank/DDBJ databases">
        <authorList>
            <person name="Sheffer M."/>
        </authorList>
    </citation>
    <scope>NUCLEOTIDE SEQUENCE</scope>
</reference>
<organism evidence="1 2">
    <name type="scientific">Argiope bruennichi</name>
    <name type="common">Wasp spider</name>
    <name type="synonym">Aranea bruennichi</name>
    <dbReference type="NCBI Taxonomy" id="94029"/>
    <lineage>
        <taxon>Eukaryota</taxon>
        <taxon>Metazoa</taxon>
        <taxon>Ecdysozoa</taxon>
        <taxon>Arthropoda</taxon>
        <taxon>Chelicerata</taxon>
        <taxon>Arachnida</taxon>
        <taxon>Araneae</taxon>
        <taxon>Araneomorphae</taxon>
        <taxon>Entelegynae</taxon>
        <taxon>Araneoidea</taxon>
        <taxon>Araneidae</taxon>
        <taxon>Argiope</taxon>
    </lineage>
</organism>
<name>A0A8T0FQZ5_ARGBR</name>
<evidence type="ECO:0000313" key="2">
    <source>
        <dbReference type="Proteomes" id="UP000807504"/>
    </source>
</evidence>
<keyword evidence="2" id="KW-1185">Reference proteome</keyword>
<dbReference type="Proteomes" id="UP000807504">
    <property type="component" value="Unassembled WGS sequence"/>
</dbReference>
<dbReference type="AlphaFoldDB" id="A0A8T0FQZ5"/>
<protein>
    <submittedName>
        <fullName evidence="1">Uncharacterized protein</fullName>
    </submittedName>
</protein>
<sequence length="364" mass="40959">MHAKQSVPFSSLAVSPVFCSSMDVFSATKSSALVSVAHPGKWEPFESLMVQDRVEAFISYMDLSTLRIFQHPIPDWTKKGPYVDNFKRAVLESKKVHFFERRKVEGHVYQTSDAPIMIYHLPAKSLRCKAKPCITRRSFCEIDQFLYDRYVLKPNSTYVVPPGTMYHLTNGTKTLFAVDIMEWDLVKHYQNFKTHKEFTLQVYNLPAPTPAHECEPPAKELKTTFVDPSPVHQTFVETSPVHQTFVEPSPVPETFVEPSPVPETFVQPSPVPEIDFSLERDDRNNFLEIFGRDLFHDSPAAVLPPSHDSPAAVLSPSHDSPAAVLHPSHDSLAAVLPPQALFFSLDTMQAAVGILPFDLILLNS</sequence>
<comment type="caution">
    <text evidence="1">The sequence shown here is derived from an EMBL/GenBank/DDBJ whole genome shotgun (WGS) entry which is preliminary data.</text>
</comment>
<accession>A0A8T0FQZ5</accession>
<evidence type="ECO:0000313" key="1">
    <source>
        <dbReference type="EMBL" id="KAF8793587.1"/>
    </source>
</evidence>